<sequence>MLRNASKCSSINIYDHDQRHCRPTTETHCPSGTFERNARLVQYFQPIHNEIVASMNVYDHDQRHRRPTTETHCPSGTFERKAVCYSAFKVSKCQRTQTRPAAP</sequence>
<reference evidence="1" key="1">
    <citation type="journal article" date="2019" name="bioRxiv">
        <title>The Genome of the Zebra Mussel, Dreissena polymorpha: A Resource for Invasive Species Research.</title>
        <authorList>
            <person name="McCartney M.A."/>
            <person name="Auch B."/>
            <person name="Kono T."/>
            <person name="Mallez S."/>
            <person name="Zhang Y."/>
            <person name="Obille A."/>
            <person name="Becker A."/>
            <person name="Abrahante J.E."/>
            <person name="Garbe J."/>
            <person name="Badalamenti J.P."/>
            <person name="Herman A."/>
            <person name="Mangelson H."/>
            <person name="Liachko I."/>
            <person name="Sullivan S."/>
            <person name="Sone E.D."/>
            <person name="Koren S."/>
            <person name="Silverstein K.A.T."/>
            <person name="Beckman K.B."/>
            <person name="Gohl D.M."/>
        </authorList>
    </citation>
    <scope>NUCLEOTIDE SEQUENCE</scope>
    <source>
        <strain evidence="1">Duluth1</strain>
        <tissue evidence="1">Whole animal</tissue>
    </source>
</reference>
<gene>
    <name evidence="1" type="ORF">DPMN_158121</name>
</gene>
<keyword evidence="2" id="KW-1185">Reference proteome</keyword>
<dbReference type="Proteomes" id="UP000828390">
    <property type="component" value="Unassembled WGS sequence"/>
</dbReference>
<dbReference type="AlphaFoldDB" id="A0A9D4EIL9"/>
<evidence type="ECO:0000313" key="1">
    <source>
        <dbReference type="EMBL" id="KAH3780308.1"/>
    </source>
</evidence>
<organism evidence="1 2">
    <name type="scientific">Dreissena polymorpha</name>
    <name type="common">Zebra mussel</name>
    <name type="synonym">Mytilus polymorpha</name>
    <dbReference type="NCBI Taxonomy" id="45954"/>
    <lineage>
        <taxon>Eukaryota</taxon>
        <taxon>Metazoa</taxon>
        <taxon>Spiralia</taxon>
        <taxon>Lophotrochozoa</taxon>
        <taxon>Mollusca</taxon>
        <taxon>Bivalvia</taxon>
        <taxon>Autobranchia</taxon>
        <taxon>Heteroconchia</taxon>
        <taxon>Euheterodonta</taxon>
        <taxon>Imparidentia</taxon>
        <taxon>Neoheterodontei</taxon>
        <taxon>Myida</taxon>
        <taxon>Dreissenoidea</taxon>
        <taxon>Dreissenidae</taxon>
        <taxon>Dreissena</taxon>
    </lineage>
</organism>
<reference evidence="1" key="2">
    <citation type="submission" date="2020-11" db="EMBL/GenBank/DDBJ databases">
        <authorList>
            <person name="McCartney M.A."/>
            <person name="Auch B."/>
            <person name="Kono T."/>
            <person name="Mallez S."/>
            <person name="Becker A."/>
            <person name="Gohl D.M."/>
            <person name="Silverstein K.A.T."/>
            <person name="Koren S."/>
            <person name="Bechman K.B."/>
            <person name="Herman A."/>
            <person name="Abrahante J.E."/>
            <person name="Garbe J."/>
        </authorList>
    </citation>
    <scope>NUCLEOTIDE SEQUENCE</scope>
    <source>
        <strain evidence="1">Duluth1</strain>
        <tissue evidence="1">Whole animal</tissue>
    </source>
</reference>
<accession>A0A9D4EIL9</accession>
<name>A0A9D4EIL9_DREPO</name>
<proteinExistence type="predicted"/>
<comment type="caution">
    <text evidence="1">The sequence shown here is derived from an EMBL/GenBank/DDBJ whole genome shotgun (WGS) entry which is preliminary data.</text>
</comment>
<evidence type="ECO:0000313" key="2">
    <source>
        <dbReference type="Proteomes" id="UP000828390"/>
    </source>
</evidence>
<dbReference type="EMBL" id="JAIWYP010000008">
    <property type="protein sequence ID" value="KAH3780308.1"/>
    <property type="molecule type" value="Genomic_DNA"/>
</dbReference>
<protein>
    <submittedName>
        <fullName evidence="1">Uncharacterized protein</fullName>
    </submittedName>
</protein>